<evidence type="ECO:0000313" key="2">
    <source>
        <dbReference type="Proteomes" id="UP000515819"/>
    </source>
</evidence>
<gene>
    <name evidence="1" type="ORF">H9Q76_12280</name>
</gene>
<reference evidence="1 2" key="1">
    <citation type="submission" date="2020-08" db="EMBL/GenBank/DDBJ databases">
        <authorList>
            <person name="Liu C."/>
            <person name="Sun Q."/>
        </authorList>
    </citation>
    <scope>NUCLEOTIDE SEQUENCE [LARGE SCALE GENOMIC DNA]</scope>
    <source>
        <strain evidence="1 2">NSJ-4</strain>
    </source>
</reference>
<protein>
    <submittedName>
        <fullName evidence="1">Uncharacterized protein</fullName>
    </submittedName>
</protein>
<proteinExistence type="predicted"/>
<keyword evidence="2" id="KW-1185">Reference proteome</keyword>
<evidence type="ECO:0000313" key="1">
    <source>
        <dbReference type="EMBL" id="QNL99474.1"/>
    </source>
</evidence>
<dbReference type="Proteomes" id="UP000515819">
    <property type="component" value="Chromosome"/>
</dbReference>
<dbReference type="KEGG" id="wcp:H9Q76_12280"/>
<dbReference type="EMBL" id="CP060632">
    <property type="protein sequence ID" value="QNL99474.1"/>
    <property type="molecule type" value="Genomic_DNA"/>
</dbReference>
<sequence>MKRKNEFLYEFIYEQLANGVKRTFVQIDEIAKQRLGDLYNQKQLRNLLYNLVSKNELGQDGNEYYCLCKKEIGIISEYLRELENICRKTERKLKNPFENYHGQGLLEAEKLYRINKEVLKLIKSYE</sequence>
<organism evidence="1 2">
    <name type="scientific">Wujia chipingensis</name>
    <dbReference type="NCBI Taxonomy" id="2763670"/>
    <lineage>
        <taxon>Bacteria</taxon>
        <taxon>Bacillati</taxon>
        <taxon>Bacillota</taxon>
        <taxon>Clostridia</taxon>
        <taxon>Lachnospirales</taxon>
        <taxon>Lachnospiraceae</taxon>
        <taxon>Wujia</taxon>
    </lineage>
</organism>
<dbReference type="RefSeq" id="WP_249321225.1">
    <property type="nucleotide sequence ID" value="NZ_CP060632.1"/>
</dbReference>
<accession>A0A7G9FLP3</accession>
<dbReference type="AlphaFoldDB" id="A0A7G9FLP3"/>
<name>A0A7G9FLP3_9FIRM</name>